<dbReference type="Pfam" id="PF13963">
    <property type="entry name" value="Transpos_assoc"/>
    <property type="match status" value="1"/>
</dbReference>
<evidence type="ECO:0000313" key="3">
    <source>
        <dbReference type="EnsemblPlants" id="AUR62034899-RA:cds"/>
    </source>
</evidence>
<name>A0A803MTA8_CHEQI</name>
<evidence type="ECO:0000313" key="4">
    <source>
        <dbReference type="Proteomes" id="UP000596660"/>
    </source>
</evidence>
<feature type="compositionally biased region" description="Basic and acidic residues" evidence="1">
    <location>
        <begin position="178"/>
        <end position="194"/>
    </location>
</feature>
<dbReference type="EnsemblPlants" id="AUR62034899-RA">
    <property type="protein sequence ID" value="AUR62034899-RA:cds"/>
    <property type="gene ID" value="AUR62034899"/>
</dbReference>
<sequence length="194" mass="22256">MPPTGYRCDGGCYKPVVAIHKPRCIQENVLIDGLMKCPCSKCENIPYQSVDTIKLHLYKNGFQPDYYRWTCHGEDYFQNITFSSRFTTTPEESNPYKDMADFENKKAANFESEDKRSEDELLLEALGGWKQGRIYSLGLAATIFFDKSQKDNNAKKARIDHVNQLESHVEQLNSENVQLRKELDAANEKLDATT</sequence>
<evidence type="ECO:0000259" key="2">
    <source>
        <dbReference type="Pfam" id="PF13963"/>
    </source>
</evidence>
<dbReference type="Proteomes" id="UP000596660">
    <property type="component" value="Unplaced"/>
</dbReference>
<reference evidence="3" key="1">
    <citation type="journal article" date="2017" name="Nature">
        <title>The genome of Chenopodium quinoa.</title>
        <authorList>
            <person name="Jarvis D.E."/>
            <person name="Ho Y.S."/>
            <person name="Lightfoot D.J."/>
            <person name="Schmoeckel S.M."/>
            <person name="Li B."/>
            <person name="Borm T.J.A."/>
            <person name="Ohyanagi H."/>
            <person name="Mineta K."/>
            <person name="Michell C.T."/>
            <person name="Saber N."/>
            <person name="Kharbatia N.M."/>
            <person name="Rupper R.R."/>
            <person name="Sharp A.R."/>
            <person name="Dally N."/>
            <person name="Boughton B.A."/>
            <person name="Woo Y.H."/>
            <person name="Gao G."/>
            <person name="Schijlen E.G.W.M."/>
            <person name="Guo X."/>
            <person name="Momin A.A."/>
            <person name="Negrao S."/>
            <person name="Al-Babili S."/>
            <person name="Gehring C."/>
            <person name="Roessner U."/>
            <person name="Jung C."/>
            <person name="Murphy K."/>
            <person name="Arold S.T."/>
            <person name="Gojobori T."/>
            <person name="van der Linden C.G."/>
            <person name="van Loo E.N."/>
            <person name="Jellen E.N."/>
            <person name="Maughan P.J."/>
            <person name="Tester M."/>
        </authorList>
    </citation>
    <scope>NUCLEOTIDE SEQUENCE [LARGE SCALE GENOMIC DNA]</scope>
    <source>
        <strain evidence="3">cv. PI 614886</strain>
    </source>
</reference>
<organism evidence="3 4">
    <name type="scientific">Chenopodium quinoa</name>
    <name type="common">Quinoa</name>
    <dbReference type="NCBI Taxonomy" id="63459"/>
    <lineage>
        <taxon>Eukaryota</taxon>
        <taxon>Viridiplantae</taxon>
        <taxon>Streptophyta</taxon>
        <taxon>Embryophyta</taxon>
        <taxon>Tracheophyta</taxon>
        <taxon>Spermatophyta</taxon>
        <taxon>Magnoliopsida</taxon>
        <taxon>eudicotyledons</taxon>
        <taxon>Gunneridae</taxon>
        <taxon>Pentapetalae</taxon>
        <taxon>Caryophyllales</taxon>
        <taxon>Chenopodiaceae</taxon>
        <taxon>Chenopodioideae</taxon>
        <taxon>Atripliceae</taxon>
        <taxon>Chenopodium</taxon>
    </lineage>
</organism>
<feature type="region of interest" description="Disordered" evidence="1">
    <location>
        <begin position="173"/>
        <end position="194"/>
    </location>
</feature>
<proteinExistence type="predicted"/>
<protein>
    <recommendedName>
        <fullName evidence="2">Transposase-associated domain-containing protein</fullName>
    </recommendedName>
</protein>
<reference evidence="3" key="2">
    <citation type="submission" date="2021-03" db="UniProtKB">
        <authorList>
            <consortium name="EnsemblPlants"/>
        </authorList>
    </citation>
    <scope>IDENTIFICATION</scope>
</reference>
<dbReference type="Gramene" id="AUR62034899-RA">
    <property type="protein sequence ID" value="AUR62034899-RA:cds"/>
    <property type="gene ID" value="AUR62034899"/>
</dbReference>
<dbReference type="AlphaFoldDB" id="A0A803MTA8"/>
<dbReference type="InterPro" id="IPR029480">
    <property type="entry name" value="Transpos_assoc"/>
</dbReference>
<feature type="domain" description="Transposase-associated" evidence="2">
    <location>
        <begin position="32"/>
        <end position="74"/>
    </location>
</feature>
<keyword evidence="4" id="KW-1185">Reference proteome</keyword>
<evidence type="ECO:0000256" key="1">
    <source>
        <dbReference type="SAM" id="MobiDB-lite"/>
    </source>
</evidence>
<accession>A0A803MTA8</accession>